<dbReference type="GO" id="GO:0019894">
    <property type="term" value="F:kinesin binding"/>
    <property type="evidence" value="ECO:0007669"/>
    <property type="project" value="InterPro"/>
</dbReference>
<dbReference type="GO" id="GO:0035869">
    <property type="term" value="C:ciliary transition zone"/>
    <property type="evidence" value="ECO:0007669"/>
    <property type="project" value="TreeGrafter"/>
</dbReference>
<dbReference type="WBParaSite" id="TCLT_0000548101-mRNA-1">
    <property type="protein sequence ID" value="TCLT_0000548101-mRNA-1"/>
    <property type="gene ID" value="TCLT_0000548101"/>
</dbReference>
<dbReference type="SMART" id="SM00185">
    <property type="entry name" value="ARM"/>
    <property type="match status" value="2"/>
</dbReference>
<reference evidence="1 2" key="2">
    <citation type="submission" date="2018-11" db="EMBL/GenBank/DDBJ databases">
        <authorList>
            <consortium name="Pathogen Informatics"/>
        </authorList>
    </citation>
    <scope>NUCLEOTIDE SEQUENCE [LARGE SCALE GENOMIC DNA]</scope>
</reference>
<organism evidence="3">
    <name type="scientific">Thelazia callipaeda</name>
    <name type="common">Oriental eyeworm</name>
    <name type="synonym">Parasitic nematode</name>
    <dbReference type="NCBI Taxonomy" id="103827"/>
    <lineage>
        <taxon>Eukaryota</taxon>
        <taxon>Metazoa</taxon>
        <taxon>Ecdysozoa</taxon>
        <taxon>Nematoda</taxon>
        <taxon>Chromadorea</taxon>
        <taxon>Rhabditida</taxon>
        <taxon>Spirurina</taxon>
        <taxon>Spiruromorpha</taxon>
        <taxon>Thelazioidea</taxon>
        <taxon>Thelaziidae</taxon>
        <taxon>Thelazia</taxon>
    </lineage>
</organism>
<dbReference type="SMART" id="SM01297">
    <property type="entry name" value="KAP"/>
    <property type="match status" value="1"/>
</dbReference>
<name>A0A0N5CYG1_THECL</name>
<dbReference type="InterPro" id="IPR011989">
    <property type="entry name" value="ARM-like"/>
</dbReference>
<dbReference type="GO" id="GO:0007018">
    <property type="term" value="P:microtubule-based movement"/>
    <property type="evidence" value="ECO:0007669"/>
    <property type="project" value="TreeGrafter"/>
</dbReference>
<protein>
    <submittedName>
        <fullName evidence="3">Kinesin-associated protein 3</fullName>
    </submittedName>
</protein>
<sequence length="654" mass="74116">MVNIEFDAHNSEPAVVMKCEMEAALDSSESLTSTSNSYKKIIQLKELNDRIDTLALAQHIIKVCPIIPEQRIDELEQVLYYLQKRHCPGVITLATEDLNMTPTSSAHMSNIDEYIEMLYNDVSEKTKATSLFAQLSQNHENLQHIVGNEVLLGALVRVLRDDWKKNFELAINIVTVFYNLSIFTDFHPIISHHKIGTLSMQIIEYELQRWKAWAVEARCNDWCVSRRLKLAIQKEQQLIASCLDLLLNLAEDVRAEVKMINRKIIPMLAKCIEDRNALLSLHLSAANFLLKLSVYMENKNDMINSGVVKHLSSLFPIKNESLRHTAVRLLFNLSFIRTLRDQMVSIGLVSHIASLIDEIVKAILINLALEKRNAQLLCGLDGQGLDFLIETALDQKDPLLLKIVRNIAVHGGPTQAMFSKWASRLLEIVVDEKVCEWLDLFALECLGIANQLNSVDWAALAEQISLISWIENNLKKQILSRSHTDHLLQIVILCGTMARQLQAARLIIPLTDQLLELLTVQQEDDEMVIQVVYIFYAIITHEELSGSVMDGSTQIGAYLIDLMHDRNGPIRSVCDHALSIIAERNEEWAQKMDVERFRWHNAHWLEMVADNNSVVSVDSVLSGSSDIFNDILGAEDILDDESLNISVANLNNDF</sequence>
<dbReference type="GO" id="GO:0016939">
    <property type="term" value="C:kinesin II complex"/>
    <property type="evidence" value="ECO:0007669"/>
    <property type="project" value="TreeGrafter"/>
</dbReference>
<evidence type="ECO:0000313" key="3">
    <source>
        <dbReference type="WBParaSite" id="TCLT_0000548101-mRNA-1"/>
    </source>
</evidence>
<dbReference type="STRING" id="103827.A0A0N5CYG1"/>
<keyword evidence="2" id="KW-1185">Reference proteome</keyword>
<dbReference type="AlphaFoldDB" id="A0A0N5CYG1"/>
<reference evidence="3" key="1">
    <citation type="submission" date="2016-04" db="UniProtKB">
        <authorList>
            <consortium name="WormBaseParasite"/>
        </authorList>
    </citation>
    <scope>IDENTIFICATION</scope>
</reference>
<dbReference type="Proteomes" id="UP000276776">
    <property type="component" value="Unassembled WGS sequence"/>
</dbReference>
<accession>A0A0N5CYG1</accession>
<proteinExistence type="predicted"/>
<dbReference type="PANTHER" id="PTHR15605">
    <property type="entry name" value="KINESIN-ASSOCIATED PROTEINS"/>
    <property type="match status" value="1"/>
</dbReference>
<dbReference type="OMA" id="MYELNIV"/>
<dbReference type="InterPro" id="IPR016024">
    <property type="entry name" value="ARM-type_fold"/>
</dbReference>
<evidence type="ECO:0000313" key="1">
    <source>
        <dbReference type="EMBL" id="VDN02720.1"/>
    </source>
</evidence>
<dbReference type="Pfam" id="PF05804">
    <property type="entry name" value="KAP"/>
    <property type="match status" value="2"/>
</dbReference>
<dbReference type="PANTHER" id="PTHR15605:SF2">
    <property type="entry name" value="KINESIN-ASSOCIATED PROTEIN 3"/>
    <property type="match status" value="1"/>
</dbReference>
<dbReference type="InterPro" id="IPR000225">
    <property type="entry name" value="Armadillo"/>
</dbReference>
<dbReference type="GO" id="GO:0005930">
    <property type="term" value="C:axoneme"/>
    <property type="evidence" value="ECO:0007669"/>
    <property type="project" value="TreeGrafter"/>
</dbReference>
<dbReference type="OrthoDB" id="10265679at2759"/>
<evidence type="ECO:0000313" key="2">
    <source>
        <dbReference type="Proteomes" id="UP000276776"/>
    </source>
</evidence>
<dbReference type="GO" id="GO:0044782">
    <property type="term" value="P:cilium organization"/>
    <property type="evidence" value="ECO:0007669"/>
    <property type="project" value="TreeGrafter"/>
</dbReference>
<gene>
    <name evidence="1" type="ORF">TCLT_LOCUS5470</name>
</gene>
<dbReference type="SUPFAM" id="SSF48371">
    <property type="entry name" value="ARM repeat"/>
    <property type="match status" value="1"/>
</dbReference>
<dbReference type="EMBL" id="UYYF01004341">
    <property type="protein sequence ID" value="VDN02720.1"/>
    <property type="molecule type" value="Genomic_DNA"/>
</dbReference>
<dbReference type="Gene3D" id="1.25.10.10">
    <property type="entry name" value="Leucine-rich Repeat Variant"/>
    <property type="match status" value="1"/>
</dbReference>
<dbReference type="InterPro" id="IPR008658">
    <property type="entry name" value="KAP3"/>
</dbReference>